<feature type="signal peptide" evidence="2">
    <location>
        <begin position="1"/>
        <end position="21"/>
    </location>
</feature>
<evidence type="ECO:0000256" key="2">
    <source>
        <dbReference type="SAM" id="SignalP"/>
    </source>
</evidence>
<feature type="chain" id="PRO_5015957033" description="Argininosuccinate lyase" evidence="2">
    <location>
        <begin position="22"/>
        <end position="65"/>
    </location>
</feature>
<dbReference type="AlphaFoldDB" id="A0A2W5KEK2"/>
<dbReference type="Proteomes" id="UP000249577">
    <property type="component" value="Unassembled WGS sequence"/>
</dbReference>
<sequence>MPSLTRAAAIAALLATAWGLAACGKRGDPEFPAGTQMETRTQADGSTVEKPKRPTRPFVLDGLLN</sequence>
<proteinExistence type="predicted"/>
<gene>
    <name evidence="3" type="ORF">DI565_12125</name>
</gene>
<reference evidence="3 4" key="1">
    <citation type="submission" date="2017-08" db="EMBL/GenBank/DDBJ databases">
        <title>Infants hospitalized years apart are colonized by the same room-sourced microbial strains.</title>
        <authorList>
            <person name="Brooks B."/>
            <person name="Olm M.R."/>
            <person name="Firek B.A."/>
            <person name="Baker R."/>
            <person name="Thomas B.C."/>
            <person name="Morowitz M.J."/>
            <person name="Banfield J.F."/>
        </authorList>
    </citation>
    <scope>NUCLEOTIDE SEQUENCE [LARGE SCALE GENOMIC DNA]</scope>
    <source>
        <strain evidence="3">S2_005_003_R2_43</strain>
    </source>
</reference>
<feature type="region of interest" description="Disordered" evidence="1">
    <location>
        <begin position="27"/>
        <end position="65"/>
    </location>
</feature>
<protein>
    <recommendedName>
        <fullName evidence="5">Argininosuccinate lyase</fullName>
    </recommendedName>
</protein>
<dbReference type="PROSITE" id="PS51257">
    <property type="entry name" value="PROKAR_LIPOPROTEIN"/>
    <property type="match status" value="1"/>
</dbReference>
<feature type="compositionally biased region" description="Polar residues" evidence="1">
    <location>
        <begin position="36"/>
        <end position="45"/>
    </location>
</feature>
<comment type="caution">
    <text evidence="3">The sequence shown here is derived from an EMBL/GenBank/DDBJ whole genome shotgun (WGS) entry which is preliminary data.</text>
</comment>
<name>A0A2W5KEK2_ANCNO</name>
<keyword evidence="2" id="KW-0732">Signal</keyword>
<organism evidence="3 4">
    <name type="scientific">Ancylobacter novellus</name>
    <name type="common">Thiobacillus novellus</name>
    <dbReference type="NCBI Taxonomy" id="921"/>
    <lineage>
        <taxon>Bacteria</taxon>
        <taxon>Pseudomonadati</taxon>
        <taxon>Pseudomonadota</taxon>
        <taxon>Alphaproteobacteria</taxon>
        <taxon>Hyphomicrobiales</taxon>
        <taxon>Xanthobacteraceae</taxon>
        <taxon>Ancylobacter</taxon>
    </lineage>
</organism>
<evidence type="ECO:0000256" key="1">
    <source>
        <dbReference type="SAM" id="MobiDB-lite"/>
    </source>
</evidence>
<evidence type="ECO:0000313" key="3">
    <source>
        <dbReference type="EMBL" id="PZQ14174.1"/>
    </source>
</evidence>
<dbReference type="EMBL" id="QFPN01000006">
    <property type="protein sequence ID" value="PZQ14174.1"/>
    <property type="molecule type" value="Genomic_DNA"/>
</dbReference>
<accession>A0A2W5KEK2</accession>
<evidence type="ECO:0008006" key="5">
    <source>
        <dbReference type="Google" id="ProtNLM"/>
    </source>
</evidence>
<evidence type="ECO:0000313" key="4">
    <source>
        <dbReference type="Proteomes" id="UP000249577"/>
    </source>
</evidence>